<evidence type="ECO:0000313" key="4">
    <source>
        <dbReference type="EMBL" id="PIA29037.1"/>
    </source>
</evidence>
<feature type="compositionally biased region" description="Polar residues" evidence="1">
    <location>
        <begin position="270"/>
        <end position="286"/>
    </location>
</feature>
<gene>
    <name evidence="4" type="ORF">AQUCO_06300006v1</name>
</gene>
<dbReference type="AlphaFoldDB" id="A0A2G5CDX1"/>
<name>A0A2G5CDX1_AQUCA</name>
<evidence type="ECO:0000256" key="2">
    <source>
        <dbReference type="SAM" id="Phobius"/>
    </source>
</evidence>
<dbReference type="Pfam" id="PF14364">
    <property type="entry name" value="DUF4408"/>
    <property type="match status" value="1"/>
</dbReference>
<reference evidence="4 5" key="1">
    <citation type="submission" date="2017-09" db="EMBL/GenBank/DDBJ databases">
        <title>WGS assembly of Aquilegia coerulea Goldsmith.</title>
        <authorList>
            <person name="Hodges S."/>
            <person name="Kramer E."/>
            <person name="Nordborg M."/>
            <person name="Tomkins J."/>
            <person name="Borevitz J."/>
            <person name="Derieg N."/>
            <person name="Yan J."/>
            <person name="Mihaltcheva S."/>
            <person name="Hayes R.D."/>
            <person name="Rokhsar D."/>
        </authorList>
    </citation>
    <scope>NUCLEOTIDE SEQUENCE [LARGE SCALE GENOMIC DNA]</scope>
    <source>
        <strain evidence="5">cv. Goldsmith</strain>
    </source>
</reference>
<feature type="compositionally biased region" description="Polar residues" evidence="1">
    <location>
        <begin position="330"/>
        <end position="376"/>
    </location>
</feature>
<feature type="region of interest" description="Disordered" evidence="1">
    <location>
        <begin position="249"/>
        <end position="387"/>
    </location>
</feature>
<dbReference type="InterPro" id="IPR025520">
    <property type="entry name" value="DUF4408"/>
</dbReference>
<protein>
    <recommendedName>
        <fullName evidence="3">DUF4408 domain-containing protein</fullName>
    </recommendedName>
</protein>
<accession>A0A2G5CDX1</accession>
<feature type="transmembrane region" description="Helical" evidence="2">
    <location>
        <begin position="54"/>
        <end position="72"/>
    </location>
</feature>
<evidence type="ECO:0000259" key="3">
    <source>
        <dbReference type="Pfam" id="PF14364"/>
    </source>
</evidence>
<keyword evidence="2" id="KW-1133">Transmembrane helix</keyword>
<keyword evidence="2" id="KW-0812">Transmembrane</keyword>
<feature type="compositionally biased region" description="Polar residues" evidence="1">
    <location>
        <begin position="302"/>
        <end position="321"/>
    </location>
</feature>
<dbReference type="Pfam" id="PF05553">
    <property type="entry name" value="DUF761"/>
    <property type="match status" value="1"/>
</dbReference>
<feature type="transmembrane region" description="Helical" evidence="2">
    <location>
        <begin position="12"/>
        <end position="34"/>
    </location>
</feature>
<evidence type="ECO:0000313" key="5">
    <source>
        <dbReference type="Proteomes" id="UP000230069"/>
    </source>
</evidence>
<dbReference type="PANTHER" id="PTHR33098:SF109">
    <property type="entry name" value="OS07G0563400 PROTEIN"/>
    <property type="match status" value="1"/>
</dbReference>
<keyword evidence="5" id="KW-1185">Reference proteome</keyword>
<dbReference type="Proteomes" id="UP000230069">
    <property type="component" value="Unassembled WGS sequence"/>
</dbReference>
<feature type="compositionally biased region" description="Basic and acidic residues" evidence="1">
    <location>
        <begin position="249"/>
        <end position="269"/>
    </location>
</feature>
<sequence>MAVLPKTISTSLISLLVSILIVSLAIVLNLYLPLISEFLTLFWVSVKSWLTPPYLYIVINFIILTIAASSKFQQNIDEHMESIIPEVPVKIQQEFSVPLVYDDDDESLVVKSSVELRQDVGNGSVIGYEVGTGMKNRMMSVEPEPEVFEVEKKVEVFVAAEKDEAEVVNSKEIETPSRTESMEIPVDYSFTMEKPPVSARFGHRKLAKPNPEAGKSLRVTKPKRQDTLESTWKMITEGRSIPLARHLKKSDTWDTHGRPQDSIPHEQVTKSETFNSQTNVSSTALVLSQGLGKPHEQETKSETFNSQTNVSSTALVLSQGSGKPHEQVTKSETFNSQTNNVSSTALVRSQGSGKLRSQGSGKLRSQGSGKLRSQGSGKLRKEPSLTQDDLNRRVEAFINKFNEEMRLQRMESINRYKQMINRGDLYDT</sequence>
<proteinExistence type="predicted"/>
<dbReference type="STRING" id="218851.A0A2G5CDX1"/>
<feature type="domain" description="DUF4408" evidence="3">
    <location>
        <begin position="42"/>
        <end position="72"/>
    </location>
</feature>
<dbReference type="InterPro" id="IPR008480">
    <property type="entry name" value="DUF761_pln"/>
</dbReference>
<keyword evidence="2" id="KW-0472">Membrane</keyword>
<dbReference type="InParanoid" id="A0A2G5CDX1"/>
<dbReference type="PANTHER" id="PTHR33098">
    <property type="entry name" value="COTTON FIBER (DUF761)"/>
    <property type="match status" value="1"/>
</dbReference>
<dbReference type="EMBL" id="KZ305080">
    <property type="protein sequence ID" value="PIA29037.1"/>
    <property type="molecule type" value="Genomic_DNA"/>
</dbReference>
<dbReference type="FunCoup" id="A0A2G5CDX1">
    <property type="interactions" value="72"/>
</dbReference>
<evidence type="ECO:0000256" key="1">
    <source>
        <dbReference type="SAM" id="MobiDB-lite"/>
    </source>
</evidence>
<feature type="region of interest" description="Disordered" evidence="1">
    <location>
        <begin position="206"/>
        <end position="226"/>
    </location>
</feature>
<dbReference type="OrthoDB" id="1933168at2759"/>
<organism evidence="4 5">
    <name type="scientific">Aquilegia coerulea</name>
    <name type="common">Rocky mountain columbine</name>
    <dbReference type="NCBI Taxonomy" id="218851"/>
    <lineage>
        <taxon>Eukaryota</taxon>
        <taxon>Viridiplantae</taxon>
        <taxon>Streptophyta</taxon>
        <taxon>Embryophyta</taxon>
        <taxon>Tracheophyta</taxon>
        <taxon>Spermatophyta</taxon>
        <taxon>Magnoliopsida</taxon>
        <taxon>Ranunculales</taxon>
        <taxon>Ranunculaceae</taxon>
        <taxon>Thalictroideae</taxon>
        <taxon>Aquilegia</taxon>
    </lineage>
</organism>